<name>A0AC35FRG2_9BILA</name>
<proteinExistence type="predicted"/>
<dbReference type="WBParaSite" id="PS1159_v2.g20096.t1">
    <property type="protein sequence ID" value="PS1159_v2.g20096.t1"/>
    <property type="gene ID" value="PS1159_v2.g20096"/>
</dbReference>
<sequence length="70" mass="6729">MFGKIFVFFFIFVVSLISAKPQIAASLGLGGVSLSAGPGATAGQGLGGAVAGNAYPGPVVGPVDPVLGPL</sequence>
<accession>A0AC35FRG2</accession>
<reference evidence="2" key="1">
    <citation type="submission" date="2022-11" db="UniProtKB">
        <authorList>
            <consortium name="WormBaseParasite"/>
        </authorList>
    </citation>
    <scope>IDENTIFICATION</scope>
</reference>
<dbReference type="Proteomes" id="UP000887580">
    <property type="component" value="Unplaced"/>
</dbReference>
<organism evidence="1 2">
    <name type="scientific">Panagrolaimus sp. PS1159</name>
    <dbReference type="NCBI Taxonomy" id="55785"/>
    <lineage>
        <taxon>Eukaryota</taxon>
        <taxon>Metazoa</taxon>
        <taxon>Ecdysozoa</taxon>
        <taxon>Nematoda</taxon>
        <taxon>Chromadorea</taxon>
        <taxon>Rhabditida</taxon>
        <taxon>Tylenchina</taxon>
        <taxon>Panagrolaimomorpha</taxon>
        <taxon>Panagrolaimoidea</taxon>
        <taxon>Panagrolaimidae</taxon>
        <taxon>Panagrolaimus</taxon>
    </lineage>
</organism>
<protein>
    <submittedName>
        <fullName evidence="2">Uncharacterized protein</fullName>
    </submittedName>
</protein>
<evidence type="ECO:0000313" key="2">
    <source>
        <dbReference type="WBParaSite" id="PS1159_v2.g20096.t1"/>
    </source>
</evidence>
<evidence type="ECO:0000313" key="1">
    <source>
        <dbReference type="Proteomes" id="UP000887580"/>
    </source>
</evidence>